<feature type="compositionally biased region" description="Polar residues" evidence="1">
    <location>
        <begin position="26"/>
        <end position="52"/>
    </location>
</feature>
<dbReference type="InterPro" id="IPR059177">
    <property type="entry name" value="GH29D-like_dom"/>
</dbReference>
<feature type="region of interest" description="Disordered" evidence="1">
    <location>
        <begin position="25"/>
        <end position="58"/>
    </location>
</feature>
<sequence length="657" mass="74053">MNARKILCLMAAVLMLSGCSKGVDGSQASSKAVESSGKADSSVSDYDNTTTEPETDKPDLVINDSVVGFSQKSGFYDSGFSLELTANDGEKIYYTTDGTDPRTSATREEYTAPIEIKDRSNDPNVVSAVPTEMISGNFNEFSFGEGDFWCNKKAPSDNAVDKCTVIRASSEKSDGSVSQSFSGSFYIGSAEEHIKGLKESCEAAGHDLAVMNITMDYADLFDSKIGIYVKGDIFNKALEDYKASGESIENETARQLDANYKQRGKEWERDCHIELNEISAEGNVTNALSQDCGIRIQGNYSRSDLQKGFRLYARKKYGEKKFNYEVFEGLKNASDETIDSFKTLTLRAGGNCAFTAKFNDTYWQSLMTELDGSTKASRPCVVYLNGEYWGLYVLEEDYSDNYFENHYGVNKDDVVVYKGDAETYQSGYKLDEGKLPEGETDEGYFFKELTDFFASHKDLSTQTDYEEFSKLVDTDSVRDYFLAEVWINNKWDWPGKNWSMWKVQNTDSSNEYADGKWRFMFYDIEFGGVSGEGDAWTNTMKEDNYKPKGLLDTDTKNPAVLSFAYLMSNEDFRNDFNDRLLKMSEGTFEKEKALDRLAEFESVYSPLYEQFFARYPETGSAEEALHGGYASSDCIRAFINKRDKSIQSIVDWTNSQF</sequence>
<keyword evidence="4" id="KW-0418">Kinase</keyword>
<feature type="chain" id="PRO_5041981352" evidence="2">
    <location>
        <begin position="23"/>
        <end position="657"/>
    </location>
</feature>
<dbReference type="Pfam" id="PF13290">
    <property type="entry name" value="CHB_HEX_C_1"/>
    <property type="match status" value="1"/>
</dbReference>
<keyword evidence="5" id="KW-1185">Reference proteome</keyword>
<keyword evidence="4" id="KW-0808">Transferase</keyword>
<evidence type="ECO:0000313" key="4">
    <source>
        <dbReference type="EMBL" id="MCU6705720.1"/>
    </source>
</evidence>
<organism evidence="4 5">
    <name type="scientific">Hominimerdicola aceti</name>
    <dbReference type="NCBI Taxonomy" id="2981726"/>
    <lineage>
        <taxon>Bacteria</taxon>
        <taxon>Bacillati</taxon>
        <taxon>Bacillota</taxon>
        <taxon>Clostridia</taxon>
        <taxon>Eubacteriales</taxon>
        <taxon>Oscillospiraceae</taxon>
        <taxon>Hominimerdicola</taxon>
    </lineage>
</organism>
<accession>A0AAE3LHR1</accession>
<comment type="caution">
    <text evidence="4">The sequence shown here is derived from an EMBL/GenBank/DDBJ whole genome shotgun (WGS) entry which is preliminary data.</text>
</comment>
<evidence type="ECO:0000256" key="1">
    <source>
        <dbReference type="SAM" id="MobiDB-lite"/>
    </source>
</evidence>
<name>A0AAE3LHR1_9FIRM</name>
<proteinExistence type="predicted"/>
<keyword evidence="2" id="KW-0732">Signal</keyword>
<dbReference type="GO" id="GO:0016301">
    <property type="term" value="F:kinase activity"/>
    <property type="evidence" value="ECO:0007669"/>
    <property type="project" value="UniProtKB-KW"/>
</dbReference>
<dbReference type="EMBL" id="JAOQJZ010000006">
    <property type="protein sequence ID" value="MCU6705720.1"/>
    <property type="molecule type" value="Genomic_DNA"/>
</dbReference>
<dbReference type="AlphaFoldDB" id="A0AAE3LHR1"/>
<dbReference type="PROSITE" id="PS51257">
    <property type="entry name" value="PROKAR_LIPOPROTEIN"/>
    <property type="match status" value="1"/>
</dbReference>
<gene>
    <name evidence="4" type="ORF">OCV57_07265</name>
</gene>
<feature type="domain" description="GH29D-like beta-sandwich" evidence="3">
    <location>
        <begin position="72"/>
        <end position="118"/>
    </location>
</feature>
<dbReference type="RefSeq" id="WP_267300998.1">
    <property type="nucleotide sequence ID" value="NZ_JAOQJZ010000006.1"/>
</dbReference>
<dbReference type="Pfam" id="PF08757">
    <property type="entry name" value="CotH"/>
    <property type="match status" value="1"/>
</dbReference>
<feature type="signal peptide" evidence="2">
    <location>
        <begin position="1"/>
        <end position="22"/>
    </location>
</feature>
<evidence type="ECO:0000256" key="2">
    <source>
        <dbReference type="SAM" id="SignalP"/>
    </source>
</evidence>
<dbReference type="InterPro" id="IPR014867">
    <property type="entry name" value="Spore_coat_CotH_CotH2/3/7"/>
</dbReference>
<evidence type="ECO:0000259" key="3">
    <source>
        <dbReference type="Pfam" id="PF13290"/>
    </source>
</evidence>
<protein>
    <submittedName>
        <fullName evidence="4">CotH kinase family protein</fullName>
    </submittedName>
</protein>
<dbReference type="Proteomes" id="UP001208131">
    <property type="component" value="Unassembled WGS sequence"/>
</dbReference>
<reference evidence="4 5" key="1">
    <citation type="journal article" date="2021" name="ISME Commun">
        <title>Automated analysis of genomic sequences facilitates high-throughput and comprehensive description of bacteria.</title>
        <authorList>
            <person name="Hitch T.C.A."/>
        </authorList>
    </citation>
    <scope>NUCLEOTIDE SEQUENCE [LARGE SCALE GENOMIC DNA]</scope>
    <source>
        <strain evidence="4 5">Sanger_31</strain>
    </source>
</reference>
<evidence type="ECO:0000313" key="5">
    <source>
        <dbReference type="Proteomes" id="UP001208131"/>
    </source>
</evidence>